<dbReference type="FunFam" id="1.10.10.60:FF:000061">
    <property type="entry name" value="Trihelix transcription factor GT-2"/>
    <property type="match status" value="1"/>
</dbReference>
<feature type="region of interest" description="Disordered" evidence="7">
    <location>
        <begin position="240"/>
        <end position="265"/>
    </location>
</feature>
<evidence type="ECO:0000256" key="6">
    <source>
        <dbReference type="ARBA" id="ARBA00023242"/>
    </source>
</evidence>
<feature type="region of interest" description="Disordered" evidence="7">
    <location>
        <begin position="501"/>
        <end position="526"/>
    </location>
</feature>
<keyword evidence="2" id="KW-0677">Repeat</keyword>
<keyword evidence="6" id="KW-0539">Nucleus</keyword>
<dbReference type="GO" id="GO:0006355">
    <property type="term" value="P:regulation of DNA-templated transcription"/>
    <property type="evidence" value="ECO:0007669"/>
    <property type="project" value="UniProtKB-ARBA"/>
</dbReference>
<feature type="compositionally biased region" description="Low complexity" evidence="7">
    <location>
        <begin position="349"/>
        <end position="358"/>
    </location>
</feature>
<feature type="compositionally biased region" description="Low complexity" evidence="7">
    <location>
        <begin position="240"/>
        <end position="249"/>
    </location>
</feature>
<accession>A0A1J3E7Q3</accession>
<dbReference type="Pfam" id="PF13837">
    <property type="entry name" value="Myb_DNA-bind_4"/>
    <property type="match status" value="2"/>
</dbReference>
<evidence type="ECO:0000259" key="8">
    <source>
        <dbReference type="PROSITE" id="PS50090"/>
    </source>
</evidence>
<comment type="subcellular location">
    <subcellularLocation>
        <location evidence="1">Nucleus</location>
    </subcellularLocation>
</comment>
<keyword evidence="4" id="KW-0238">DNA-binding</keyword>
<evidence type="ECO:0000256" key="1">
    <source>
        <dbReference type="ARBA" id="ARBA00004123"/>
    </source>
</evidence>
<gene>
    <name evidence="9" type="ORF">GA_TR2504_c0_g1_i1_g.8149</name>
</gene>
<protein>
    <submittedName>
        <fullName evidence="9">Trihelix transcription factor GT-2</fullName>
    </submittedName>
</protein>
<reference evidence="9" key="1">
    <citation type="submission" date="2016-07" db="EMBL/GenBank/DDBJ databases">
        <title>De novo transcriptome assembly of four accessions of the metal hyperaccumulator plant Noccaea caerulescens.</title>
        <authorList>
            <person name="Blande D."/>
            <person name="Halimaa P."/>
            <person name="Tervahauta A.I."/>
            <person name="Aarts M.G."/>
            <person name="Karenlampi S.O."/>
        </authorList>
    </citation>
    <scope>NUCLEOTIDE SEQUENCE</scope>
</reference>
<dbReference type="Gene3D" id="1.10.10.60">
    <property type="entry name" value="Homeodomain-like"/>
    <property type="match status" value="2"/>
</dbReference>
<proteinExistence type="predicted"/>
<feature type="compositionally biased region" description="Basic and acidic residues" evidence="7">
    <location>
        <begin position="368"/>
        <end position="382"/>
    </location>
</feature>
<evidence type="ECO:0000256" key="4">
    <source>
        <dbReference type="ARBA" id="ARBA00023125"/>
    </source>
</evidence>
<feature type="compositionally biased region" description="Polar residues" evidence="7">
    <location>
        <begin position="597"/>
        <end position="608"/>
    </location>
</feature>
<organism evidence="9">
    <name type="scientific">Noccaea caerulescens</name>
    <name type="common">Alpine penny-cress</name>
    <name type="synonym">Thlaspi caerulescens</name>
    <dbReference type="NCBI Taxonomy" id="107243"/>
    <lineage>
        <taxon>Eukaryota</taxon>
        <taxon>Viridiplantae</taxon>
        <taxon>Streptophyta</taxon>
        <taxon>Embryophyta</taxon>
        <taxon>Tracheophyta</taxon>
        <taxon>Spermatophyta</taxon>
        <taxon>Magnoliopsida</taxon>
        <taxon>eudicotyledons</taxon>
        <taxon>Gunneridae</taxon>
        <taxon>Pentapetalae</taxon>
        <taxon>rosids</taxon>
        <taxon>malvids</taxon>
        <taxon>Brassicales</taxon>
        <taxon>Brassicaceae</taxon>
        <taxon>Coluteocarpeae</taxon>
        <taxon>Noccaea</taxon>
    </lineage>
</organism>
<keyword evidence="5" id="KW-0804">Transcription</keyword>
<dbReference type="PANTHER" id="PTHR21654:SF73">
    <property type="entry name" value="TRIHELIX TRANSCRIPTION FACTOR GT-2"/>
    <property type="match status" value="1"/>
</dbReference>
<keyword evidence="3" id="KW-0805">Transcription regulation</keyword>
<dbReference type="CDD" id="cd12203">
    <property type="entry name" value="GT1"/>
    <property type="match status" value="2"/>
</dbReference>
<evidence type="ECO:0000313" key="9">
    <source>
        <dbReference type="EMBL" id="JAU26216.1"/>
    </source>
</evidence>
<name>A0A1J3E7Q3_NOCCA</name>
<feature type="compositionally biased region" description="Low complexity" evidence="7">
    <location>
        <begin position="503"/>
        <end position="518"/>
    </location>
</feature>
<dbReference type="GO" id="GO:0003677">
    <property type="term" value="F:DNA binding"/>
    <property type="evidence" value="ECO:0007669"/>
    <property type="project" value="UniProtKB-KW"/>
</dbReference>
<evidence type="ECO:0000256" key="5">
    <source>
        <dbReference type="ARBA" id="ARBA00023163"/>
    </source>
</evidence>
<sequence>MSGNSSGLLDSSGGGVGVSGEEEKDMKMEETGEGGGGGGNRWPRPETLALLRIRSEMDKAFRDSTLKAPLWEEISRKMMELGYKRSSKKCKEKFENVYKYHKRTKEGRTGKSEGKTYRFFEELEAFETLNSYPPEPESQPAKSLATATVTITTATATATMIPWINSNNPYAEKSSLPMKHHHDQVSVKTIATNPTFLAKRPSPTTPFPFYSNNNTTTTVDTGFKPTSNDLMNNVSSLNLFSSSTSSSTASDEEEDHHQGKRSRKRRKYWKGLFTKLTKELLEKQEKMQKRFLETLENREKERISREESWRVQELARINREHETLVHERSNSAAKDAAIISFLHKISGGQPQPQQQPQQNHKVSQRKQYQSDRSKTYESKEPRPVLLDTTMKMGNYDINHSVSPSSSRWPKTEVEALIRIRKNLEANYQENGTKGPLWEEISAGMRRLGYNRSAKRCKEKWENINKYFKKVKESNKKRPEDSKTCPYFHQLDALYRERNKFQTNNNSSSNNIASSSSASGLIKPDNSVPLMVQPEQQWPPATVTTTTVAAQTDQHPPAAAQPSDQNFDDEEGTDEEYDDDEDEEENEEEEGGEFELVPSNNNNKTTSNL</sequence>
<feature type="compositionally biased region" description="Low complexity" evidence="7">
    <location>
        <begin position="540"/>
        <end position="551"/>
    </location>
</feature>
<evidence type="ECO:0000256" key="2">
    <source>
        <dbReference type="ARBA" id="ARBA00022737"/>
    </source>
</evidence>
<feature type="region of interest" description="Disordered" evidence="7">
    <location>
        <begin position="539"/>
        <end position="608"/>
    </location>
</feature>
<dbReference type="AlphaFoldDB" id="A0A1J3E7Q3"/>
<dbReference type="PANTHER" id="PTHR21654">
    <property type="entry name" value="FI21293P1"/>
    <property type="match status" value="1"/>
</dbReference>
<dbReference type="FunFam" id="1.10.10.60:FF:000092">
    <property type="entry name" value="Trihelix transcription factor GT-2"/>
    <property type="match status" value="1"/>
</dbReference>
<feature type="compositionally biased region" description="Acidic residues" evidence="7">
    <location>
        <begin position="565"/>
        <end position="592"/>
    </location>
</feature>
<feature type="region of interest" description="Disordered" evidence="7">
    <location>
        <begin position="346"/>
        <end position="384"/>
    </location>
</feature>
<feature type="domain" description="Myb-like" evidence="8">
    <location>
        <begin position="400"/>
        <end position="464"/>
    </location>
</feature>
<feature type="domain" description="Myb-like" evidence="8">
    <location>
        <begin position="40"/>
        <end position="98"/>
    </location>
</feature>
<dbReference type="EMBL" id="GEVI01006104">
    <property type="protein sequence ID" value="JAU26216.1"/>
    <property type="molecule type" value="Transcribed_RNA"/>
</dbReference>
<feature type="compositionally biased region" description="Low complexity" evidence="7">
    <location>
        <begin position="1"/>
        <end position="11"/>
    </location>
</feature>
<dbReference type="GO" id="GO:0005634">
    <property type="term" value="C:nucleus"/>
    <property type="evidence" value="ECO:0007669"/>
    <property type="project" value="UniProtKB-SubCell"/>
</dbReference>
<evidence type="ECO:0000256" key="3">
    <source>
        <dbReference type="ARBA" id="ARBA00023015"/>
    </source>
</evidence>
<dbReference type="InterPro" id="IPR044822">
    <property type="entry name" value="Myb_DNA-bind_4"/>
</dbReference>
<feature type="region of interest" description="Disordered" evidence="7">
    <location>
        <begin position="1"/>
        <end position="44"/>
    </location>
</feature>
<evidence type="ECO:0000256" key="7">
    <source>
        <dbReference type="SAM" id="MobiDB-lite"/>
    </source>
</evidence>
<dbReference type="InterPro" id="IPR001005">
    <property type="entry name" value="SANT/Myb"/>
</dbReference>
<dbReference type="SMART" id="SM00717">
    <property type="entry name" value="SANT"/>
    <property type="match status" value="2"/>
</dbReference>
<dbReference type="PROSITE" id="PS50090">
    <property type="entry name" value="MYB_LIKE"/>
    <property type="match status" value="2"/>
</dbReference>